<dbReference type="InterPro" id="IPR002685">
    <property type="entry name" value="Glyco_trans_15"/>
</dbReference>
<keyword evidence="12" id="KW-0906">Nuclear pore complex</keyword>
<dbReference type="PANTHER" id="PTHR13269">
    <property type="entry name" value="NUCLEOPORIN NDC1"/>
    <property type="match status" value="1"/>
</dbReference>
<dbReference type="PANTHER" id="PTHR13269:SF6">
    <property type="entry name" value="NUCLEOPORIN NDC1"/>
    <property type="match status" value="1"/>
</dbReference>
<accession>A0A0B7NQ63</accession>
<evidence type="ECO:0000256" key="12">
    <source>
        <dbReference type="ARBA" id="ARBA00023132"/>
    </source>
</evidence>
<feature type="transmembrane region" description="Helical" evidence="15">
    <location>
        <begin position="212"/>
        <end position="230"/>
    </location>
</feature>
<evidence type="ECO:0000256" key="6">
    <source>
        <dbReference type="ARBA" id="ARBA00022679"/>
    </source>
</evidence>
<keyword evidence="8" id="KW-0509">mRNA transport</keyword>
<dbReference type="EMBL" id="LN733712">
    <property type="protein sequence ID" value="CEP17680.1"/>
    <property type="molecule type" value="Genomic_DNA"/>
</dbReference>
<dbReference type="GO" id="GO:0030674">
    <property type="term" value="F:protein-macromolecule adaptor activity"/>
    <property type="evidence" value="ECO:0007669"/>
    <property type="project" value="TreeGrafter"/>
</dbReference>
<feature type="transmembrane region" description="Helical" evidence="15">
    <location>
        <begin position="261"/>
        <end position="281"/>
    </location>
</feature>
<dbReference type="GO" id="GO:0015031">
    <property type="term" value="P:protein transport"/>
    <property type="evidence" value="ECO:0007669"/>
    <property type="project" value="UniProtKB-KW"/>
</dbReference>
<reference evidence="16 17" key="1">
    <citation type="submission" date="2014-09" db="EMBL/GenBank/DDBJ databases">
        <authorList>
            <person name="Ellenberger Sabrina"/>
        </authorList>
    </citation>
    <scope>NUCLEOTIDE SEQUENCE [LARGE SCALE GENOMIC DNA]</scope>
    <source>
        <strain evidence="16 17">CBS 412.66</strain>
    </source>
</reference>
<feature type="transmembrane region" description="Helical" evidence="15">
    <location>
        <begin position="301"/>
        <end position="325"/>
    </location>
</feature>
<keyword evidence="9" id="KW-0653">Protein transport</keyword>
<evidence type="ECO:0000256" key="8">
    <source>
        <dbReference type="ARBA" id="ARBA00022816"/>
    </source>
</evidence>
<evidence type="ECO:0000256" key="11">
    <source>
        <dbReference type="ARBA" id="ARBA00023010"/>
    </source>
</evidence>
<evidence type="ECO:0000256" key="14">
    <source>
        <dbReference type="ARBA" id="ARBA00023242"/>
    </source>
</evidence>
<evidence type="ECO:0000256" key="1">
    <source>
        <dbReference type="ARBA" id="ARBA00004232"/>
    </source>
</evidence>
<evidence type="ECO:0000256" key="5">
    <source>
        <dbReference type="ARBA" id="ARBA00022448"/>
    </source>
</evidence>
<organism evidence="16 17">
    <name type="scientific">Parasitella parasitica</name>
    <dbReference type="NCBI Taxonomy" id="35722"/>
    <lineage>
        <taxon>Eukaryota</taxon>
        <taxon>Fungi</taxon>
        <taxon>Fungi incertae sedis</taxon>
        <taxon>Mucoromycota</taxon>
        <taxon>Mucoromycotina</taxon>
        <taxon>Mucoromycetes</taxon>
        <taxon>Mucorales</taxon>
        <taxon>Mucorineae</taxon>
        <taxon>Mucoraceae</taxon>
        <taxon>Parasitella</taxon>
    </lineage>
</organism>
<evidence type="ECO:0000256" key="15">
    <source>
        <dbReference type="SAM" id="Phobius"/>
    </source>
</evidence>
<keyword evidence="14" id="KW-0539">Nucleus</keyword>
<comment type="similarity">
    <text evidence="3">Belongs to the NDC1 family.</text>
</comment>
<evidence type="ECO:0000256" key="9">
    <source>
        <dbReference type="ARBA" id="ARBA00022927"/>
    </source>
</evidence>
<proteinExistence type="inferred from homology"/>
<evidence type="ECO:0000256" key="13">
    <source>
        <dbReference type="ARBA" id="ARBA00023136"/>
    </source>
</evidence>
<keyword evidence="11" id="KW-0811">Translocation</keyword>
<dbReference type="SUPFAM" id="SSF53448">
    <property type="entry name" value="Nucleotide-diphospho-sugar transferases"/>
    <property type="match status" value="1"/>
</dbReference>
<dbReference type="AlphaFoldDB" id="A0A0B7NQ63"/>
<keyword evidence="17" id="KW-1185">Reference proteome</keyword>
<evidence type="ECO:0000256" key="7">
    <source>
        <dbReference type="ARBA" id="ARBA00022692"/>
    </source>
</evidence>
<evidence type="ECO:0000313" key="16">
    <source>
        <dbReference type="EMBL" id="CEP17680.1"/>
    </source>
</evidence>
<dbReference type="Pfam" id="PF09531">
    <property type="entry name" value="Ndc1_Nup"/>
    <property type="match status" value="1"/>
</dbReference>
<keyword evidence="5" id="KW-0813">Transport</keyword>
<dbReference type="Gene3D" id="3.90.550.10">
    <property type="entry name" value="Spore Coat Polysaccharide Biosynthesis Protein SpsA, Chain A"/>
    <property type="match status" value="1"/>
</dbReference>
<dbReference type="OrthoDB" id="67850at2759"/>
<evidence type="ECO:0000313" key="17">
    <source>
        <dbReference type="Proteomes" id="UP000054107"/>
    </source>
</evidence>
<evidence type="ECO:0000256" key="10">
    <source>
        <dbReference type="ARBA" id="ARBA00022989"/>
    </source>
</evidence>
<dbReference type="InterPro" id="IPR029044">
    <property type="entry name" value="Nucleotide-diphossugar_trans"/>
</dbReference>
<dbReference type="InterPro" id="IPR019049">
    <property type="entry name" value="Nucleoporin_prot_Ndc1/Nup"/>
</dbReference>
<dbReference type="Pfam" id="PF01793">
    <property type="entry name" value="Glyco_transf_15"/>
    <property type="match status" value="1"/>
</dbReference>
<name>A0A0B7NQ63_9FUNG</name>
<dbReference type="GO" id="GO:0051028">
    <property type="term" value="P:mRNA transport"/>
    <property type="evidence" value="ECO:0007669"/>
    <property type="project" value="UniProtKB-KW"/>
</dbReference>
<dbReference type="Proteomes" id="UP000054107">
    <property type="component" value="Unassembled WGS sequence"/>
</dbReference>
<dbReference type="GO" id="GO:0006999">
    <property type="term" value="P:nuclear pore organization"/>
    <property type="evidence" value="ECO:0007669"/>
    <property type="project" value="TreeGrafter"/>
</dbReference>
<keyword evidence="6" id="KW-0808">Transferase</keyword>
<comment type="subcellular location">
    <subcellularLocation>
        <location evidence="1">Nucleus membrane</location>
        <topology evidence="1">Multi-pass membrane protein</topology>
    </subcellularLocation>
    <subcellularLocation>
        <location evidence="2">Nucleus</location>
        <location evidence="2">Nuclear pore complex</location>
    </subcellularLocation>
</comment>
<evidence type="ECO:0000256" key="3">
    <source>
        <dbReference type="ARBA" id="ARBA00005760"/>
    </source>
</evidence>
<dbReference type="GO" id="GO:0000030">
    <property type="term" value="F:mannosyltransferase activity"/>
    <property type="evidence" value="ECO:0007669"/>
    <property type="project" value="InterPro"/>
</dbReference>
<evidence type="ECO:0000256" key="2">
    <source>
        <dbReference type="ARBA" id="ARBA00004567"/>
    </source>
</evidence>
<dbReference type="GO" id="GO:0070762">
    <property type="term" value="C:nuclear pore transmembrane ring"/>
    <property type="evidence" value="ECO:0007669"/>
    <property type="project" value="TreeGrafter"/>
</dbReference>
<comment type="similarity">
    <text evidence="4">Belongs to the glycosyltransferase 15 family.</text>
</comment>
<evidence type="ECO:0000256" key="4">
    <source>
        <dbReference type="ARBA" id="ARBA00007677"/>
    </source>
</evidence>
<keyword evidence="10 15" id="KW-1133">Transmembrane helix</keyword>
<gene>
    <name evidence="16" type="primary">PARPA_11978.1 scaffold 44745</name>
</gene>
<sequence>MMIPNHIVLYAGFKVFFFRHPLLDQFDYYWRIEPDVQFSCDVYYNPFTHMRENDLKYGFAISIHEYELTMPTLWKSTKDFITKHPDYIVPFNSFLRIINIWHTLIILIRQADSFMKDGGDAPVHSIAAALLLKQSEAHVFYDIGYYHGPVLHYLSESSWLPKEKCNCDPEDSQDDDWDFFCTAKFMDIVVFEPTYPSILAELVANWTSLDNLFFFIIHSVLNVFIIRFYFSWITGEKYTQDLLFQPPGHFSGANQLNQENIFITFYSVLLAFGYTVHYIAIRSNVVKINNVQQPYFYDIKTSVATLLCNSATMAITYFIVAWLSFGVLRKTIYYWVACAVGKFHRVLDTPIIGFSWFGLHLFLRLIVAGTATMCTYNIANRIYDAVYSSTPFVSDQCINKFDGLVEGLSETKLNVKVAAFSELAALTSKNPEKRKELFGAVGKECQGNAWHKIIEQCFKVMNELRTAIDIEYNGVQPVAAPAPVNKPAEPQQLRNRLEFSTQNIYATHINRIAMMDDRTNTVFQDLGDQIESAPSVVPHIVAKTNNVWINVQKSQMIEMLKRLELKVGHAGYFSSLYVDSVDRRIQTVFNKYQLVVWAVQSLGSLSAASLTEDTYGYVQNDLTSVINQLLGCMVDVENYLETPPAQYSGLLKSQNVVIQETEAVVLALREAIYQIRLSFNDFLNEFQIDGKYAKKWERFLAYQE</sequence>
<dbReference type="GO" id="GO:0031965">
    <property type="term" value="C:nuclear membrane"/>
    <property type="evidence" value="ECO:0007669"/>
    <property type="project" value="UniProtKB-SubCell"/>
</dbReference>
<keyword evidence="7 15" id="KW-0812">Transmembrane</keyword>
<dbReference type="GO" id="GO:0005816">
    <property type="term" value="C:spindle pole body"/>
    <property type="evidence" value="ECO:0007669"/>
    <property type="project" value="TreeGrafter"/>
</dbReference>
<protein>
    <submittedName>
        <fullName evidence="16">Uncharacterized protein</fullName>
    </submittedName>
</protein>
<keyword evidence="13 15" id="KW-0472">Membrane</keyword>